<proteinExistence type="predicted"/>
<feature type="domain" description="Flavodoxin-like" evidence="2">
    <location>
        <begin position="5"/>
        <end position="142"/>
    </location>
</feature>
<dbReference type="AlphaFoldDB" id="A0AAF0CNG6"/>
<dbReference type="GO" id="GO:0005829">
    <property type="term" value="C:cytosol"/>
    <property type="evidence" value="ECO:0007669"/>
    <property type="project" value="TreeGrafter"/>
</dbReference>
<dbReference type="EMBL" id="CP119075">
    <property type="protein sequence ID" value="WED65493.1"/>
    <property type="molecule type" value="Genomic_DNA"/>
</dbReference>
<evidence type="ECO:0000256" key="1">
    <source>
        <dbReference type="ARBA" id="ARBA00022630"/>
    </source>
</evidence>
<dbReference type="GO" id="GO:0004783">
    <property type="term" value="F:sulfite reductase (NADPH) activity"/>
    <property type="evidence" value="ECO:0007669"/>
    <property type="project" value="TreeGrafter"/>
</dbReference>
<dbReference type="Proteomes" id="UP001218638">
    <property type="component" value="Chromosome"/>
</dbReference>
<dbReference type="KEGG" id="slom:PXH66_01350"/>
<protein>
    <submittedName>
        <fullName evidence="3">Flavodoxin domain-containing protein</fullName>
    </submittedName>
</protein>
<dbReference type="GO" id="GO:0010181">
    <property type="term" value="F:FMN binding"/>
    <property type="evidence" value="ECO:0007669"/>
    <property type="project" value="InterPro"/>
</dbReference>
<organism evidence="3 4">
    <name type="scientific">Synoicihabitans lomoniglobus</name>
    <dbReference type="NCBI Taxonomy" id="2909285"/>
    <lineage>
        <taxon>Bacteria</taxon>
        <taxon>Pseudomonadati</taxon>
        <taxon>Verrucomicrobiota</taxon>
        <taxon>Opitutia</taxon>
        <taxon>Opitutales</taxon>
        <taxon>Opitutaceae</taxon>
        <taxon>Synoicihabitans</taxon>
    </lineage>
</organism>
<name>A0AAF0CNG6_9BACT</name>
<dbReference type="RefSeq" id="WP_330928699.1">
    <property type="nucleotide sequence ID" value="NZ_CP119075.1"/>
</dbReference>
<dbReference type="InterPro" id="IPR001094">
    <property type="entry name" value="Flavdoxin-like"/>
</dbReference>
<evidence type="ECO:0000313" key="4">
    <source>
        <dbReference type="Proteomes" id="UP001218638"/>
    </source>
</evidence>
<dbReference type="InterPro" id="IPR008254">
    <property type="entry name" value="Flavodoxin/NO_synth"/>
</dbReference>
<dbReference type="PRINTS" id="PR00369">
    <property type="entry name" value="FLAVODOXIN"/>
</dbReference>
<dbReference type="PANTHER" id="PTHR19384">
    <property type="entry name" value="NITRIC OXIDE SYNTHASE-RELATED"/>
    <property type="match status" value="1"/>
</dbReference>
<sequence>MKDSLHICFGTMTGNAETLAQSAEERAQADGWTTHLLNLCDVKPTDLRDLRQVLFVVSTWGDGEPPDDAADFWYGLEDTALDLSHLTFAVFGLGDQDYDDFNGFGRRLDERLAVLGASRLHDRFDADLDFEDTFPGWADAVLAQLDSRRGNAPASA</sequence>
<evidence type="ECO:0000259" key="2">
    <source>
        <dbReference type="PROSITE" id="PS50902"/>
    </source>
</evidence>
<dbReference type="Pfam" id="PF00258">
    <property type="entry name" value="Flavodoxin_1"/>
    <property type="match status" value="1"/>
</dbReference>
<gene>
    <name evidence="3" type="ORF">PXH66_01350</name>
</gene>
<dbReference type="InterPro" id="IPR029039">
    <property type="entry name" value="Flavoprotein-like_sf"/>
</dbReference>
<dbReference type="GO" id="GO:0050660">
    <property type="term" value="F:flavin adenine dinucleotide binding"/>
    <property type="evidence" value="ECO:0007669"/>
    <property type="project" value="TreeGrafter"/>
</dbReference>
<dbReference type="SUPFAM" id="SSF52218">
    <property type="entry name" value="Flavoproteins"/>
    <property type="match status" value="1"/>
</dbReference>
<dbReference type="PROSITE" id="PS50902">
    <property type="entry name" value="FLAVODOXIN_LIKE"/>
    <property type="match status" value="1"/>
</dbReference>
<dbReference type="PANTHER" id="PTHR19384:SF109">
    <property type="entry name" value="SULFITE REDUCTASE [NADPH] FLAVOPROTEIN COMPONENT"/>
    <property type="match status" value="1"/>
</dbReference>
<keyword evidence="4" id="KW-1185">Reference proteome</keyword>
<dbReference type="Gene3D" id="3.40.50.360">
    <property type="match status" value="1"/>
</dbReference>
<evidence type="ECO:0000313" key="3">
    <source>
        <dbReference type="EMBL" id="WED65493.1"/>
    </source>
</evidence>
<keyword evidence="1" id="KW-0285">Flavoprotein</keyword>
<reference evidence="3" key="1">
    <citation type="submission" date="2023-03" db="EMBL/GenBank/DDBJ databases">
        <title>Lomoglobus Profundus gen. nov., sp. nov., a novel member of the phylum Verrucomicrobia, isolated from deep-marine sediment of South China Sea.</title>
        <authorList>
            <person name="Ahmad T."/>
            <person name="Ishaq S.E."/>
            <person name="Wang F."/>
        </authorList>
    </citation>
    <scope>NUCLEOTIDE SEQUENCE</scope>
    <source>
        <strain evidence="3">LMO-M01</strain>
    </source>
</reference>
<accession>A0AAF0CNG6</accession>